<dbReference type="Proteomes" id="UP000248806">
    <property type="component" value="Unassembled WGS sequence"/>
</dbReference>
<dbReference type="EMBL" id="QKUF01000005">
    <property type="protein sequence ID" value="PZW31890.1"/>
    <property type="molecule type" value="Genomic_DNA"/>
</dbReference>
<dbReference type="AlphaFoldDB" id="A0A326UAC9"/>
<evidence type="ECO:0000313" key="3">
    <source>
        <dbReference type="Proteomes" id="UP000248806"/>
    </source>
</evidence>
<comment type="caution">
    <text evidence="2">The sequence shown here is derived from an EMBL/GenBank/DDBJ whole genome shotgun (WGS) entry which is preliminary data.</text>
</comment>
<keyword evidence="1" id="KW-0472">Membrane</keyword>
<protein>
    <submittedName>
        <fullName evidence="2">Uncharacterized protein</fullName>
    </submittedName>
</protein>
<reference evidence="2 3" key="1">
    <citation type="submission" date="2018-06" db="EMBL/GenBank/DDBJ databases">
        <title>Genomic Encyclopedia of Archaeal and Bacterial Type Strains, Phase II (KMG-II): from individual species to whole genera.</title>
        <authorList>
            <person name="Goeker M."/>
        </authorList>
    </citation>
    <scope>NUCLEOTIDE SEQUENCE [LARGE SCALE GENOMIC DNA]</scope>
    <source>
        <strain evidence="2 3">ATCC BAA-1881</strain>
    </source>
</reference>
<evidence type="ECO:0000313" key="2">
    <source>
        <dbReference type="EMBL" id="PZW31890.1"/>
    </source>
</evidence>
<accession>A0A326UAC9</accession>
<keyword evidence="1" id="KW-0812">Transmembrane</keyword>
<feature type="transmembrane region" description="Helical" evidence="1">
    <location>
        <begin position="12"/>
        <end position="32"/>
    </location>
</feature>
<keyword evidence="3" id="KW-1185">Reference proteome</keyword>
<organism evidence="2 3">
    <name type="scientific">Thermosporothrix hazakensis</name>
    <dbReference type="NCBI Taxonomy" id="644383"/>
    <lineage>
        <taxon>Bacteria</taxon>
        <taxon>Bacillati</taxon>
        <taxon>Chloroflexota</taxon>
        <taxon>Ktedonobacteria</taxon>
        <taxon>Ktedonobacterales</taxon>
        <taxon>Thermosporotrichaceae</taxon>
        <taxon>Thermosporothrix</taxon>
    </lineage>
</organism>
<sequence length="69" mass="7993">MKASMTVTRNTLLRSCGLCIGFLAGWVVTFLFTEHVQFSTLSTPVERLKLPYWRDASMQERDKEVLLNR</sequence>
<proteinExistence type="predicted"/>
<evidence type="ECO:0000256" key="1">
    <source>
        <dbReference type="SAM" id="Phobius"/>
    </source>
</evidence>
<gene>
    <name evidence="2" type="ORF">EI42_01915</name>
</gene>
<keyword evidence="1" id="KW-1133">Transmembrane helix</keyword>
<name>A0A326UAC9_THEHA</name>